<dbReference type="Pfam" id="PF05910">
    <property type="entry name" value="DUF868"/>
    <property type="match status" value="1"/>
</dbReference>
<name>A0AAV2EVP1_9ROSI</name>
<dbReference type="PANTHER" id="PTHR31972:SF4">
    <property type="entry name" value="DUF868 DOMAIN-CONTAINING PROTEIN"/>
    <property type="match status" value="1"/>
</dbReference>
<gene>
    <name evidence="1" type="ORF">LTRI10_LOCUS30635</name>
</gene>
<keyword evidence="2" id="KW-1185">Reference proteome</keyword>
<dbReference type="Proteomes" id="UP001497516">
    <property type="component" value="Chromosome 5"/>
</dbReference>
<sequence length="112" mass="12911">MELFFTPMPVFIAKKEHIFGRNFYGAKPQFCGGGRLHDVAIECDTVDMLKDPCLVLRVYSEVVMQIRRLKWKLCDNGTILFDDSPRPVEVVWDVHDWLLGSADVQVPNLRIC</sequence>
<proteinExistence type="predicted"/>
<evidence type="ECO:0000313" key="2">
    <source>
        <dbReference type="Proteomes" id="UP001497516"/>
    </source>
</evidence>
<organism evidence="1 2">
    <name type="scientific">Linum trigynum</name>
    <dbReference type="NCBI Taxonomy" id="586398"/>
    <lineage>
        <taxon>Eukaryota</taxon>
        <taxon>Viridiplantae</taxon>
        <taxon>Streptophyta</taxon>
        <taxon>Embryophyta</taxon>
        <taxon>Tracheophyta</taxon>
        <taxon>Spermatophyta</taxon>
        <taxon>Magnoliopsida</taxon>
        <taxon>eudicotyledons</taxon>
        <taxon>Gunneridae</taxon>
        <taxon>Pentapetalae</taxon>
        <taxon>rosids</taxon>
        <taxon>fabids</taxon>
        <taxon>Malpighiales</taxon>
        <taxon>Linaceae</taxon>
        <taxon>Linum</taxon>
    </lineage>
</organism>
<accession>A0AAV2EVP1</accession>
<dbReference type="AlphaFoldDB" id="A0AAV2EVP1"/>
<evidence type="ECO:0000313" key="1">
    <source>
        <dbReference type="EMBL" id="CAL1389803.1"/>
    </source>
</evidence>
<dbReference type="InterPro" id="IPR008586">
    <property type="entry name" value="DUF868_pln"/>
</dbReference>
<dbReference type="PANTHER" id="PTHR31972">
    <property type="entry name" value="EXPRESSED PROTEIN"/>
    <property type="match status" value="1"/>
</dbReference>
<protein>
    <submittedName>
        <fullName evidence="1">Uncharacterized protein</fullName>
    </submittedName>
</protein>
<dbReference type="EMBL" id="OZ034818">
    <property type="protein sequence ID" value="CAL1389803.1"/>
    <property type="molecule type" value="Genomic_DNA"/>
</dbReference>
<reference evidence="1 2" key="1">
    <citation type="submission" date="2024-04" db="EMBL/GenBank/DDBJ databases">
        <authorList>
            <person name="Fracassetti M."/>
        </authorList>
    </citation>
    <scope>NUCLEOTIDE SEQUENCE [LARGE SCALE GENOMIC DNA]</scope>
</reference>